<reference evidence="1 2" key="1">
    <citation type="journal article" date="2018" name="Sci. Rep.">
        <title>Comparative genomics provides insights into the lifestyle and reveals functional heterogeneity of dark septate endophytic fungi.</title>
        <authorList>
            <person name="Knapp D.G."/>
            <person name="Nemeth J.B."/>
            <person name="Barry K."/>
            <person name="Hainaut M."/>
            <person name="Henrissat B."/>
            <person name="Johnson J."/>
            <person name="Kuo A."/>
            <person name="Lim J.H.P."/>
            <person name="Lipzen A."/>
            <person name="Nolan M."/>
            <person name="Ohm R.A."/>
            <person name="Tamas L."/>
            <person name="Grigoriev I.V."/>
            <person name="Spatafora J.W."/>
            <person name="Nagy L.G."/>
            <person name="Kovacs G.M."/>
        </authorList>
    </citation>
    <scope>NUCLEOTIDE SEQUENCE [LARGE SCALE GENOMIC DNA]</scope>
    <source>
        <strain evidence="1 2">DSE2036</strain>
    </source>
</reference>
<organism evidence="1 2">
    <name type="scientific">Periconia macrospinosa</name>
    <dbReference type="NCBI Taxonomy" id="97972"/>
    <lineage>
        <taxon>Eukaryota</taxon>
        <taxon>Fungi</taxon>
        <taxon>Dikarya</taxon>
        <taxon>Ascomycota</taxon>
        <taxon>Pezizomycotina</taxon>
        <taxon>Dothideomycetes</taxon>
        <taxon>Pleosporomycetidae</taxon>
        <taxon>Pleosporales</taxon>
        <taxon>Massarineae</taxon>
        <taxon>Periconiaceae</taxon>
        <taxon>Periconia</taxon>
    </lineage>
</organism>
<accession>A0A2V1DS66</accession>
<dbReference type="AlphaFoldDB" id="A0A2V1DS66"/>
<keyword evidence="2" id="KW-1185">Reference proteome</keyword>
<protein>
    <submittedName>
        <fullName evidence="1">Uncharacterized protein</fullName>
    </submittedName>
</protein>
<dbReference type="Proteomes" id="UP000244855">
    <property type="component" value="Unassembled WGS sequence"/>
</dbReference>
<name>A0A2V1DS66_9PLEO</name>
<gene>
    <name evidence="1" type="ORF">DM02DRAFT_372356</name>
</gene>
<dbReference type="EMBL" id="KZ805366">
    <property type="protein sequence ID" value="PVI00889.1"/>
    <property type="molecule type" value="Genomic_DNA"/>
</dbReference>
<evidence type="ECO:0000313" key="1">
    <source>
        <dbReference type="EMBL" id="PVI00889.1"/>
    </source>
</evidence>
<proteinExistence type="predicted"/>
<evidence type="ECO:0000313" key="2">
    <source>
        <dbReference type="Proteomes" id="UP000244855"/>
    </source>
</evidence>
<sequence length="160" mass="18479">MLQWSLSNLWDTVSSTITFNFFSRGYSQSLMETSQLFLELHSRRRYSLHHRQTTFNIPYLRVTVKTQRRWTYLTGFVREILPWTLPFRPSGLKPSSGLSSSVPVPTHAIDSEPHLCILLHYQAAISPHVCPRQRRSACDFVVIGIYNATTSFLSLLYTVV</sequence>